<dbReference type="RefSeq" id="YP_010095072.1">
    <property type="nucleotide sequence ID" value="NC_055743.1"/>
</dbReference>
<dbReference type="GeneID" id="65112706"/>
<sequence>MHEDEEMNDTHIFYRTVSKTKGVAAVHKYLLKYNDVYLIVGTDSQFADPYGLMSAIEFKPEEIEPCEERQVKMWMDMCPLAFDLLTSCIYQRM</sequence>
<evidence type="ECO:0000313" key="2">
    <source>
        <dbReference type="Proteomes" id="UP000246316"/>
    </source>
</evidence>
<dbReference type="Proteomes" id="UP000246316">
    <property type="component" value="Segment"/>
</dbReference>
<accession>A0A2S1GMG2</accession>
<protein>
    <submittedName>
        <fullName evidence="1">Uncharacterized protein</fullName>
    </submittedName>
</protein>
<proteinExistence type="predicted"/>
<name>A0A2S1GMG2_9CAUD</name>
<dbReference type="EMBL" id="MH059636">
    <property type="protein sequence ID" value="AWD90564.1"/>
    <property type="molecule type" value="Genomic_DNA"/>
</dbReference>
<keyword evidence="2" id="KW-1185">Reference proteome</keyword>
<reference evidence="1" key="1">
    <citation type="submission" date="2018-03" db="EMBL/GenBank/DDBJ databases">
        <title>Phage therapy in agriculture - a green tech approach to combat plant pathogenic bacteria.</title>
        <authorList>
            <person name="Carstens A.B."/>
            <person name="Djurhuus A.M."/>
            <person name="Hansen L.H."/>
        </authorList>
    </citation>
    <scope>NUCLEOTIDE SEQUENCE [LARGE SCALE GENOMIC DNA]</scope>
</reference>
<organism evidence="1 2">
    <name type="scientific">Erwinia phage Cronus</name>
    <dbReference type="NCBI Taxonomy" id="2163633"/>
    <lineage>
        <taxon>Viruses</taxon>
        <taxon>Duplodnaviria</taxon>
        <taxon>Heunggongvirae</taxon>
        <taxon>Uroviricota</taxon>
        <taxon>Caudoviricetes</taxon>
        <taxon>Pantevenvirales</taxon>
        <taxon>Straboviridae</taxon>
        <taxon>Tevenvirinae</taxon>
        <taxon>Risoevirus</taxon>
        <taxon>Risoevirus cronus</taxon>
        <taxon>Roskildevirus cronus</taxon>
    </lineage>
</organism>
<evidence type="ECO:0000313" key="1">
    <source>
        <dbReference type="EMBL" id="AWD90564.1"/>
    </source>
</evidence>
<dbReference type="KEGG" id="vg:65112706"/>